<protein>
    <recommendedName>
        <fullName evidence="4">General secretion pathway GspH domain-containing protein</fullName>
    </recommendedName>
</protein>
<evidence type="ECO:0008006" key="4">
    <source>
        <dbReference type="Google" id="ProtNLM"/>
    </source>
</evidence>
<accession>A0A1J5FXN2</accession>
<dbReference type="SUPFAM" id="SSF54523">
    <property type="entry name" value="Pili subunits"/>
    <property type="match status" value="1"/>
</dbReference>
<dbReference type="Gene3D" id="3.30.700.10">
    <property type="entry name" value="Glycoprotein, Type 4 Pilin"/>
    <property type="match status" value="1"/>
</dbReference>
<keyword evidence="1" id="KW-0472">Membrane</keyword>
<evidence type="ECO:0000256" key="1">
    <source>
        <dbReference type="SAM" id="Phobius"/>
    </source>
</evidence>
<proteinExistence type="predicted"/>
<evidence type="ECO:0000313" key="3">
    <source>
        <dbReference type="Proteomes" id="UP000182059"/>
    </source>
</evidence>
<organism evidence="2 3">
    <name type="scientific">Candidatus Nomurabacteria bacterium CG2_30_43_9</name>
    <dbReference type="NCBI Taxonomy" id="1805283"/>
    <lineage>
        <taxon>Bacteria</taxon>
        <taxon>Candidatus Nomuraibacteriota</taxon>
    </lineage>
</organism>
<keyword evidence="1" id="KW-1133">Transmembrane helix</keyword>
<dbReference type="EMBL" id="MNYX01000058">
    <property type="protein sequence ID" value="OIP65021.1"/>
    <property type="molecule type" value="Genomic_DNA"/>
</dbReference>
<feature type="transmembrane region" description="Helical" evidence="1">
    <location>
        <begin position="34"/>
        <end position="53"/>
    </location>
</feature>
<dbReference type="Proteomes" id="UP000182059">
    <property type="component" value="Unassembled WGS sequence"/>
</dbReference>
<name>A0A1J5FXN2_9BACT</name>
<reference evidence="2 3" key="1">
    <citation type="journal article" date="2016" name="Environ. Microbiol.">
        <title>Genomic resolution of a cold subsurface aquifer community provides metabolic insights for novel microbes adapted to high CO concentrations.</title>
        <authorList>
            <person name="Probst A.J."/>
            <person name="Castelle C.J."/>
            <person name="Singh A."/>
            <person name="Brown C.T."/>
            <person name="Anantharaman K."/>
            <person name="Sharon I."/>
            <person name="Hug L.A."/>
            <person name="Burstein D."/>
            <person name="Emerson J.B."/>
            <person name="Thomas B.C."/>
            <person name="Banfield J.F."/>
        </authorList>
    </citation>
    <scope>NUCLEOTIDE SEQUENCE [LARGE SCALE GENOMIC DNA]</scope>
    <source>
        <strain evidence="2">CG2_30_43_9</strain>
    </source>
</reference>
<dbReference type="NCBIfam" id="TIGR02532">
    <property type="entry name" value="IV_pilin_GFxxxE"/>
    <property type="match status" value="1"/>
</dbReference>
<dbReference type="AlphaFoldDB" id="A0A1J5FXN2"/>
<keyword evidence="1" id="KW-0812">Transmembrane</keyword>
<dbReference type="InterPro" id="IPR045584">
    <property type="entry name" value="Pilin-like"/>
</dbReference>
<sequence length="176" mass="19250">MKQLTTNKIFDEWVFAKRKPTVNCFHRGFTALEILIVIAILAILLATILPSFINFRRSSLLNTDTMNLVTIINRARLLSVSSKDDERYGIHLESGKVVLFKGDTYSEGEPTNETHLFSTDLTLSIIAISGGGSEILFEKVTGATTDGKNATTTLLVTGTTSSTTVLIYPTGIATIY</sequence>
<dbReference type="InterPro" id="IPR012902">
    <property type="entry name" value="N_methyl_site"/>
</dbReference>
<comment type="caution">
    <text evidence="2">The sequence shown here is derived from an EMBL/GenBank/DDBJ whole genome shotgun (WGS) entry which is preliminary data.</text>
</comment>
<gene>
    <name evidence="2" type="ORF">AUK15_02600</name>
</gene>
<evidence type="ECO:0000313" key="2">
    <source>
        <dbReference type="EMBL" id="OIP65021.1"/>
    </source>
</evidence>